<accession>X1DS22</accession>
<organism evidence="1">
    <name type="scientific">marine sediment metagenome</name>
    <dbReference type="NCBI Taxonomy" id="412755"/>
    <lineage>
        <taxon>unclassified sequences</taxon>
        <taxon>metagenomes</taxon>
        <taxon>ecological metagenomes</taxon>
    </lineage>
</organism>
<dbReference type="AlphaFoldDB" id="X1DS22"/>
<comment type="caution">
    <text evidence="1">The sequence shown here is derived from an EMBL/GenBank/DDBJ whole genome shotgun (WGS) entry which is preliminary data.</text>
</comment>
<proteinExistence type="predicted"/>
<evidence type="ECO:0000313" key="1">
    <source>
        <dbReference type="EMBL" id="GAH11030.1"/>
    </source>
</evidence>
<dbReference type="EMBL" id="BART01031134">
    <property type="protein sequence ID" value="GAH11030.1"/>
    <property type="molecule type" value="Genomic_DNA"/>
</dbReference>
<protein>
    <submittedName>
        <fullName evidence="1">Uncharacterized protein</fullName>
    </submittedName>
</protein>
<reference evidence="1" key="1">
    <citation type="journal article" date="2014" name="Front. Microbiol.">
        <title>High frequency of phylogenetically diverse reductive dehalogenase-homologous genes in deep subseafloor sedimentary metagenomes.</title>
        <authorList>
            <person name="Kawai M."/>
            <person name="Futagami T."/>
            <person name="Toyoda A."/>
            <person name="Takaki Y."/>
            <person name="Nishi S."/>
            <person name="Hori S."/>
            <person name="Arai W."/>
            <person name="Tsubouchi T."/>
            <person name="Morono Y."/>
            <person name="Uchiyama I."/>
            <person name="Ito T."/>
            <person name="Fujiyama A."/>
            <person name="Inagaki F."/>
            <person name="Takami H."/>
        </authorList>
    </citation>
    <scope>NUCLEOTIDE SEQUENCE</scope>
    <source>
        <strain evidence="1">Expedition CK06-06</strain>
    </source>
</reference>
<sequence length="64" mass="7460">MLGYRIVKKCPVPPAFSWPPLVSLPELFPDIFDDYDELVDEGYWHNGVRNLEENSNVSLDMEVY</sequence>
<gene>
    <name evidence="1" type="ORF">S01H4_54143</name>
</gene>
<name>X1DS22_9ZZZZ</name>